<sequence length="199" mass="23122">MDSSNKEHNAGYIQIPQIFYCYATQKPFEECLVCKKKLLESDTPYVIEKAIKKYPTYTAKDVVSEYAICLACNAEMQNSLSEYSKELINTYFNQRVDLMSRRHKMLKEHGPDIDAWLTNCLIYQTPVTDISEYQIYAYCEGSYLVFSAMPFMISGRAIEEIAEQLSPETKEVLDDFIDEHFGLPPELKELLKNRKLIHL</sequence>
<evidence type="ECO:0008006" key="3">
    <source>
        <dbReference type="Google" id="ProtNLM"/>
    </source>
</evidence>
<gene>
    <name evidence="1" type="ORF">Q0590_07885</name>
</gene>
<evidence type="ECO:0000313" key="1">
    <source>
        <dbReference type="EMBL" id="MDO1446167.1"/>
    </source>
</evidence>
<evidence type="ECO:0000313" key="2">
    <source>
        <dbReference type="Proteomes" id="UP001168528"/>
    </source>
</evidence>
<dbReference type="EMBL" id="JAUKPO010000003">
    <property type="protein sequence ID" value="MDO1446167.1"/>
    <property type="molecule type" value="Genomic_DNA"/>
</dbReference>
<reference evidence="1" key="1">
    <citation type="submission" date="2023-07" db="EMBL/GenBank/DDBJ databases">
        <title>The genome sequence of Rhodocytophaga aerolata KACC 12507.</title>
        <authorList>
            <person name="Zhang X."/>
        </authorList>
    </citation>
    <scope>NUCLEOTIDE SEQUENCE</scope>
    <source>
        <strain evidence="1">KACC 12507</strain>
    </source>
</reference>
<keyword evidence="2" id="KW-1185">Reference proteome</keyword>
<protein>
    <recommendedName>
        <fullName evidence="3">HNH endonuclease</fullName>
    </recommendedName>
</protein>
<name>A0ABT8R244_9BACT</name>
<accession>A0ABT8R244</accession>
<dbReference type="Proteomes" id="UP001168528">
    <property type="component" value="Unassembled WGS sequence"/>
</dbReference>
<dbReference type="RefSeq" id="WP_302036968.1">
    <property type="nucleotide sequence ID" value="NZ_JAUKPO010000003.1"/>
</dbReference>
<organism evidence="1 2">
    <name type="scientific">Rhodocytophaga aerolata</name>
    <dbReference type="NCBI Taxonomy" id="455078"/>
    <lineage>
        <taxon>Bacteria</taxon>
        <taxon>Pseudomonadati</taxon>
        <taxon>Bacteroidota</taxon>
        <taxon>Cytophagia</taxon>
        <taxon>Cytophagales</taxon>
        <taxon>Rhodocytophagaceae</taxon>
        <taxon>Rhodocytophaga</taxon>
    </lineage>
</organism>
<comment type="caution">
    <text evidence="1">The sequence shown here is derived from an EMBL/GenBank/DDBJ whole genome shotgun (WGS) entry which is preliminary data.</text>
</comment>
<proteinExistence type="predicted"/>